<evidence type="ECO:0000256" key="3">
    <source>
        <dbReference type="ARBA" id="ARBA00022691"/>
    </source>
</evidence>
<dbReference type="EC" id="2.1.1.35" evidence="5"/>
<keyword evidence="4 7" id="KW-0694">RNA-binding</keyword>
<comment type="catalytic activity">
    <reaction evidence="6">
        <text>uridine(54) in tRNA + S-adenosyl-L-methionine = 5-methyluridine(54) in tRNA + S-adenosyl-L-homocysteine + H(+)</text>
        <dbReference type="Rhea" id="RHEA:42712"/>
        <dbReference type="Rhea" id="RHEA-COMP:10167"/>
        <dbReference type="Rhea" id="RHEA-COMP:10193"/>
        <dbReference type="ChEBI" id="CHEBI:15378"/>
        <dbReference type="ChEBI" id="CHEBI:57856"/>
        <dbReference type="ChEBI" id="CHEBI:59789"/>
        <dbReference type="ChEBI" id="CHEBI:65315"/>
        <dbReference type="ChEBI" id="CHEBI:74447"/>
        <dbReference type="EC" id="2.1.1.35"/>
    </reaction>
    <physiologicalReaction direction="left-to-right" evidence="6">
        <dbReference type="Rhea" id="RHEA:42713"/>
    </physiologicalReaction>
</comment>
<dbReference type="PROSITE" id="PS50102">
    <property type="entry name" value="RRM"/>
    <property type="match status" value="1"/>
</dbReference>
<dbReference type="Proteomes" id="UP001054837">
    <property type="component" value="Unassembled WGS sequence"/>
</dbReference>
<reference evidence="12 13" key="1">
    <citation type="submission" date="2021-06" db="EMBL/GenBank/DDBJ databases">
        <title>Caerostris darwini draft genome.</title>
        <authorList>
            <person name="Kono N."/>
            <person name="Arakawa K."/>
        </authorList>
    </citation>
    <scope>NUCLEOTIDE SEQUENCE [LARGE SCALE GENOMIC DNA]</scope>
</reference>
<evidence type="ECO:0000256" key="5">
    <source>
        <dbReference type="ARBA" id="ARBA00033763"/>
    </source>
</evidence>
<dbReference type="InterPro" id="IPR029063">
    <property type="entry name" value="SAM-dependent_MTases_sf"/>
</dbReference>
<evidence type="ECO:0000256" key="8">
    <source>
        <dbReference type="PROSITE-ProRule" id="PRU01024"/>
    </source>
</evidence>
<feature type="domain" description="RRM" evidence="11">
    <location>
        <begin position="134"/>
        <end position="209"/>
    </location>
</feature>
<dbReference type="Pfam" id="PF13847">
    <property type="entry name" value="Methyltransf_31"/>
    <property type="match status" value="1"/>
</dbReference>
<dbReference type="SMART" id="SM00360">
    <property type="entry name" value="RRM"/>
    <property type="match status" value="1"/>
</dbReference>
<dbReference type="SUPFAM" id="SSF53335">
    <property type="entry name" value="S-adenosyl-L-methionine-dependent methyltransferases"/>
    <property type="match status" value="1"/>
</dbReference>
<dbReference type="CDD" id="cd12439">
    <property type="entry name" value="RRM_TRMT2A"/>
    <property type="match status" value="1"/>
</dbReference>
<dbReference type="Pfam" id="PF00076">
    <property type="entry name" value="RRM_1"/>
    <property type="match status" value="1"/>
</dbReference>
<accession>A0AAV4TMY5</accession>
<comment type="similarity">
    <text evidence="8">Belongs to the class I-like SAM-binding methyltransferase superfamily. RNA M5U methyltransferase family.</text>
</comment>
<feature type="binding site" evidence="8">
    <location>
        <position position="534"/>
    </location>
    <ligand>
        <name>S-adenosyl-L-methionine</name>
        <dbReference type="ChEBI" id="CHEBI:59789"/>
    </ligand>
</feature>
<keyword evidence="9" id="KW-0175">Coiled coil</keyword>
<dbReference type="Gene3D" id="3.40.50.150">
    <property type="entry name" value="Vaccinia Virus protein VP39"/>
    <property type="match status" value="1"/>
</dbReference>
<evidence type="ECO:0000256" key="1">
    <source>
        <dbReference type="ARBA" id="ARBA00022603"/>
    </source>
</evidence>
<keyword evidence="3 8" id="KW-0949">S-adenosyl-L-methionine</keyword>
<comment type="caution">
    <text evidence="12">The sequence shown here is derived from an EMBL/GenBank/DDBJ whole genome shotgun (WGS) entry which is preliminary data.</text>
</comment>
<dbReference type="Gene3D" id="3.30.70.330">
    <property type="match status" value="1"/>
</dbReference>
<evidence type="ECO:0000256" key="9">
    <source>
        <dbReference type="SAM" id="Coils"/>
    </source>
</evidence>
<dbReference type="GO" id="GO:0003723">
    <property type="term" value="F:RNA binding"/>
    <property type="evidence" value="ECO:0007669"/>
    <property type="project" value="UniProtKB-UniRule"/>
</dbReference>
<organism evidence="12 13">
    <name type="scientific">Caerostris darwini</name>
    <dbReference type="NCBI Taxonomy" id="1538125"/>
    <lineage>
        <taxon>Eukaryota</taxon>
        <taxon>Metazoa</taxon>
        <taxon>Ecdysozoa</taxon>
        <taxon>Arthropoda</taxon>
        <taxon>Chelicerata</taxon>
        <taxon>Arachnida</taxon>
        <taxon>Araneae</taxon>
        <taxon>Araneomorphae</taxon>
        <taxon>Entelegynae</taxon>
        <taxon>Araneoidea</taxon>
        <taxon>Araneidae</taxon>
        <taxon>Caerostris</taxon>
    </lineage>
</organism>
<dbReference type="InterPro" id="IPR025714">
    <property type="entry name" value="Methyltranfer_dom"/>
</dbReference>
<feature type="region of interest" description="Disordered" evidence="10">
    <location>
        <begin position="206"/>
        <end position="233"/>
    </location>
</feature>
<dbReference type="InterPro" id="IPR034262">
    <property type="entry name" value="TRMT2A_RRM"/>
</dbReference>
<name>A0AAV4TMY5_9ARAC</name>
<dbReference type="InterPro" id="IPR000504">
    <property type="entry name" value="RRM_dom"/>
</dbReference>
<dbReference type="CDD" id="cd02440">
    <property type="entry name" value="AdoMet_MTases"/>
    <property type="match status" value="1"/>
</dbReference>
<feature type="binding site" evidence="8">
    <location>
        <position position="435"/>
    </location>
    <ligand>
        <name>S-adenosyl-L-methionine</name>
        <dbReference type="ChEBI" id="CHEBI:59789"/>
    </ligand>
</feature>
<dbReference type="AlphaFoldDB" id="A0AAV4TMY5"/>
<keyword evidence="13" id="KW-1185">Reference proteome</keyword>
<evidence type="ECO:0000256" key="4">
    <source>
        <dbReference type="ARBA" id="ARBA00022884"/>
    </source>
</evidence>
<evidence type="ECO:0000256" key="6">
    <source>
        <dbReference type="ARBA" id="ARBA00047278"/>
    </source>
</evidence>
<gene>
    <name evidence="12" type="ORF">CDAR_250812</name>
</gene>
<dbReference type="PROSITE" id="PS51687">
    <property type="entry name" value="SAM_MT_RNA_M5U"/>
    <property type="match status" value="1"/>
</dbReference>
<protein>
    <recommendedName>
        <fullName evidence="5">tRNA (uracil(54)-C(5))-methyltransferase</fullName>
        <ecNumber evidence="5">2.1.1.35</ecNumber>
    </recommendedName>
</protein>
<keyword evidence="2 8" id="KW-0808">Transferase</keyword>
<dbReference type="InterPro" id="IPR010280">
    <property type="entry name" value="U5_MeTrfase_fam"/>
</dbReference>
<evidence type="ECO:0000256" key="7">
    <source>
        <dbReference type="PROSITE-ProRule" id="PRU00176"/>
    </source>
</evidence>
<dbReference type="EMBL" id="BPLQ01009812">
    <property type="protein sequence ID" value="GIY46717.1"/>
    <property type="molecule type" value="Genomic_DNA"/>
</dbReference>
<evidence type="ECO:0000256" key="2">
    <source>
        <dbReference type="ARBA" id="ARBA00022679"/>
    </source>
</evidence>
<sequence length="550" mass="62016">MPQIFIFVEEVCVPSDNLKTCFLILNELKEMEAMEIQQEHSVNLKESTDIKVKECIKLEITEENDLKSCNNVNIKSKLDDSNTKVQEIKNRKETDLNDIESVNDSNVIKEEKITNEETDLYSYTKLNDFTSEIYKIELGNLPNIVGYKQLRKLLNSTLNLNTRKVKAIGNPPHFAFITFKDEKDRDKALDTLSGYQWKGKTLTAKKASPAADPMVKKRKAGESEDCSDPKKANTDEPIELRLKNAVTPFWNVPYEEQLKRKEDDIHKYLMRLSKSIEKVNPSAISLLSKNRKANFHQCCPLLPIKKSPVTTAYRNKCEFTVGRHLYTKEKTVGFRLNSYKEGSMSVAEPDDCINISEAMLKAVKNELEEEKTKLKKYYEEGPGSSCGITSVYFQLFSKKAKHEETANLTHLMGKKFIEETLLSMKFQVSPEAFFQINVPATEILYSMVADLVTATSSATVLDVCCGTGTISLCLAKSGAKVIGIEMCPEAVENAKLNAENNKLPDVEFICGKAEDVIYTALSKCDTSEIIAVVDPPRAGLRKILFKFLPV</sequence>
<feature type="coiled-coil region" evidence="9">
    <location>
        <begin position="353"/>
        <end position="380"/>
    </location>
</feature>
<evidence type="ECO:0000313" key="13">
    <source>
        <dbReference type="Proteomes" id="UP001054837"/>
    </source>
</evidence>
<dbReference type="GO" id="GO:0032259">
    <property type="term" value="P:methylation"/>
    <property type="evidence" value="ECO:0007669"/>
    <property type="project" value="UniProtKB-KW"/>
</dbReference>
<dbReference type="SUPFAM" id="SSF54928">
    <property type="entry name" value="RNA-binding domain, RBD"/>
    <property type="match status" value="1"/>
</dbReference>
<dbReference type="GO" id="GO:0030697">
    <property type="term" value="F:tRNA (uracil(54)-C5)-methyltransferase activity, S-adenosyl methionine-dependent"/>
    <property type="evidence" value="ECO:0007669"/>
    <property type="project" value="UniProtKB-EC"/>
</dbReference>
<feature type="binding site" evidence="8">
    <location>
        <position position="485"/>
    </location>
    <ligand>
        <name>S-adenosyl-L-methionine</name>
        <dbReference type="ChEBI" id="CHEBI:59789"/>
    </ligand>
</feature>
<comment type="caution">
    <text evidence="8">Lacks conserved residue(s) required for the propagation of feature annotation.</text>
</comment>
<dbReference type="PANTHER" id="PTHR45904:SF2">
    <property type="entry name" value="TRNA (URACIL-5-)-METHYLTRANSFERASE HOMOLOG A"/>
    <property type="match status" value="1"/>
</dbReference>
<evidence type="ECO:0000313" key="12">
    <source>
        <dbReference type="EMBL" id="GIY46717.1"/>
    </source>
</evidence>
<proteinExistence type="inferred from homology"/>
<dbReference type="InterPro" id="IPR035979">
    <property type="entry name" value="RBD_domain_sf"/>
</dbReference>
<evidence type="ECO:0000256" key="10">
    <source>
        <dbReference type="SAM" id="MobiDB-lite"/>
    </source>
</evidence>
<dbReference type="PANTHER" id="PTHR45904">
    <property type="entry name" value="TRNA (URACIL-5-)-METHYLTRANSFERASE"/>
    <property type="match status" value="1"/>
</dbReference>
<evidence type="ECO:0000259" key="11">
    <source>
        <dbReference type="PROSITE" id="PS50102"/>
    </source>
</evidence>
<keyword evidence="1 8" id="KW-0489">Methyltransferase</keyword>
<dbReference type="GO" id="GO:0006396">
    <property type="term" value="P:RNA processing"/>
    <property type="evidence" value="ECO:0007669"/>
    <property type="project" value="InterPro"/>
</dbReference>
<dbReference type="InterPro" id="IPR012677">
    <property type="entry name" value="Nucleotide-bd_a/b_plait_sf"/>
</dbReference>
<dbReference type="InterPro" id="IPR045850">
    <property type="entry name" value="TRM2_met"/>
</dbReference>